<evidence type="ECO:0000313" key="17">
    <source>
        <dbReference type="Proteomes" id="UP000184432"/>
    </source>
</evidence>
<dbReference type="InterPro" id="IPR016181">
    <property type="entry name" value="Acyl_CoA_acyltransferase"/>
</dbReference>
<evidence type="ECO:0000256" key="8">
    <source>
        <dbReference type="ARBA" id="ARBA00054043"/>
    </source>
</evidence>
<evidence type="ECO:0000256" key="2">
    <source>
        <dbReference type="ARBA" id="ARBA00022490"/>
    </source>
</evidence>
<dbReference type="AlphaFoldDB" id="A0A1M6IDC0"/>
<gene>
    <name evidence="15" type="primary">aat</name>
    <name evidence="16" type="ORF">SAMN04488508_107277</name>
</gene>
<accession>A0A1M6IDC0</accession>
<evidence type="ECO:0000256" key="6">
    <source>
        <dbReference type="ARBA" id="ARBA00050652"/>
    </source>
</evidence>
<name>A0A1M6IDC0_9FLAO</name>
<evidence type="ECO:0000256" key="13">
    <source>
        <dbReference type="ARBA" id="ARBA00077165"/>
    </source>
</evidence>
<dbReference type="GO" id="GO:0005737">
    <property type="term" value="C:cytoplasm"/>
    <property type="evidence" value="ECO:0007669"/>
    <property type="project" value="UniProtKB-SubCell"/>
</dbReference>
<evidence type="ECO:0000256" key="5">
    <source>
        <dbReference type="ARBA" id="ARBA00050607"/>
    </source>
</evidence>
<evidence type="ECO:0000256" key="9">
    <source>
        <dbReference type="ARBA" id="ARBA00061535"/>
    </source>
</evidence>
<reference evidence="17" key="1">
    <citation type="submission" date="2016-11" db="EMBL/GenBank/DDBJ databases">
        <authorList>
            <person name="Varghese N."/>
            <person name="Submissions S."/>
        </authorList>
    </citation>
    <scope>NUCLEOTIDE SEQUENCE [LARGE SCALE GENOMIC DNA]</scope>
    <source>
        <strain evidence="17">DSM 22623</strain>
    </source>
</reference>
<evidence type="ECO:0000256" key="4">
    <source>
        <dbReference type="ARBA" id="ARBA00023315"/>
    </source>
</evidence>
<comment type="catalytic activity">
    <reaction evidence="5 15">
        <text>L-phenylalanyl-tRNA(Phe) + an N-terminal L-alpha-aminoacyl-[protein] = an N-terminal L-phenylalanyl-L-alpha-aminoacyl-[protein] + tRNA(Phe)</text>
        <dbReference type="Rhea" id="RHEA:43632"/>
        <dbReference type="Rhea" id="RHEA-COMP:9668"/>
        <dbReference type="Rhea" id="RHEA-COMP:9699"/>
        <dbReference type="Rhea" id="RHEA-COMP:10636"/>
        <dbReference type="Rhea" id="RHEA-COMP:10637"/>
        <dbReference type="ChEBI" id="CHEBI:78442"/>
        <dbReference type="ChEBI" id="CHEBI:78531"/>
        <dbReference type="ChEBI" id="CHEBI:78597"/>
        <dbReference type="ChEBI" id="CHEBI:83561"/>
        <dbReference type="EC" id="2.3.2.6"/>
    </reaction>
</comment>
<dbReference type="Gene3D" id="3.40.630.70">
    <property type="entry name" value="Leucyl/phenylalanyl-tRNA-protein transferase, C-terminal domain"/>
    <property type="match status" value="1"/>
</dbReference>
<evidence type="ECO:0000313" key="16">
    <source>
        <dbReference type="EMBL" id="SHJ32415.1"/>
    </source>
</evidence>
<proteinExistence type="inferred from homology"/>
<dbReference type="InterPro" id="IPR004616">
    <property type="entry name" value="Leu/Phe-tRNA_Trfase"/>
</dbReference>
<dbReference type="FunFam" id="3.30.70.3550:FF:000001">
    <property type="entry name" value="Leucyl/phenylalanyl-tRNA--protein transferase"/>
    <property type="match status" value="1"/>
</dbReference>
<dbReference type="GO" id="GO:0030163">
    <property type="term" value="P:protein catabolic process"/>
    <property type="evidence" value="ECO:0007669"/>
    <property type="project" value="UniProtKB-UniRule"/>
</dbReference>
<dbReference type="FunFam" id="3.40.630.70:FF:000001">
    <property type="entry name" value="Leucyl/phenylalanyl-tRNA--protein transferase"/>
    <property type="match status" value="1"/>
</dbReference>
<protein>
    <recommendedName>
        <fullName evidence="11 15">Leucyl/phenylalanyl-tRNA--protein transferase</fullName>
        <ecNumber evidence="10 15">2.3.2.6</ecNumber>
    </recommendedName>
    <alternativeName>
        <fullName evidence="12 15">L/F-transferase</fullName>
    </alternativeName>
    <alternativeName>
        <fullName evidence="13 15">Leucyltransferase</fullName>
    </alternativeName>
    <alternativeName>
        <fullName evidence="14 15">Phenyalanyltransferase</fullName>
    </alternativeName>
</protein>
<dbReference type="Pfam" id="PF03588">
    <property type="entry name" value="Leu_Phe_trans"/>
    <property type="match status" value="1"/>
</dbReference>
<keyword evidence="4 15" id="KW-0012">Acyltransferase</keyword>
<dbReference type="PANTHER" id="PTHR30098">
    <property type="entry name" value="LEUCYL/PHENYLALANYL-TRNA--PROTEIN TRANSFERASE"/>
    <property type="match status" value="1"/>
</dbReference>
<keyword evidence="2 15" id="KW-0963">Cytoplasm</keyword>
<dbReference type="NCBIfam" id="TIGR00667">
    <property type="entry name" value="aat"/>
    <property type="match status" value="1"/>
</dbReference>
<dbReference type="EMBL" id="FQYP01000007">
    <property type="protein sequence ID" value="SHJ32415.1"/>
    <property type="molecule type" value="Genomic_DNA"/>
</dbReference>
<evidence type="ECO:0000256" key="15">
    <source>
        <dbReference type="HAMAP-Rule" id="MF_00688"/>
    </source>
</evidence>
<dbReference type="EC" id="2.3.2.6" evidence="10 15"/>
<comment type="catalytic activity">
    <reaction evidence="7 15">
        <text>N-terminal L-lysyl-[protein] + L-leucyl-tRNA(Leu) = N-terminal L-leucyl-L-lysyl-[protein] + tRNA(Leu) + H(+)</text>
        <dbReference type="Rhea" id="RHEA:12340"/>
        <dbReference type="Rhea" id="RHEA-COMP:9613"/>
        <dbReference type="Rhea" id="RHEA-COMP:9622"/>
        <dbReference type="Rhea" id="RHEA-COMP:12670"/>
        <dbReference type="Rhea" id="RHEA-COMP:12671"/>
        <dbReference type="ChEBI" id="CHEBI:15378"/>
        <dbReference type="ChEBI" id="CHEBI:65249"/>
        <dbReference type="ChEBI" id="CHEBI:78442"/>
        <dbReference type="ChEBI" id="CHEBI:78494"/>
        <dbReference type="ChEBI" id="CHEBI:133043"/>
        <dbReference type="EC" id="2.3.2.6"/>
    </reaction>
</comment>
<comment type="similarity">
    <text evidence="9 15">Belongs to the L/F-transferase family.</text>
</comment>
<comment type="catalytic activity">
    <reaction evidence="6 15">
        <text>N-terminal L-arginyl-[protein] + L-leucyl-tRNA(Leu) = N-terminal L-leucyl-L-arginyl-[protein] + tRNA(Leu) + H(+)</text>
        <dbReference type="Rhea" id="RHEA:50416"/>
        <dbReference type="Rhea" id="RHEA-COMP:9613"/>
        <dbReference type="Rhea" id="RHEA-COMP:9622"/>
        <dbReference type="Rhea" id="RHEA-COMP:12672"/>
        <dbReference type="Rhea" id="RHEA-COMP:12673"/>
        <dbReference type="ChEBI" id="CHEBI:15378"/>
        <dbReference type="ChEBI" id="CHEBI:64719"/>
        <dbReference type="ChEBI" id="CHEBI:78442"/>
        <dbReference type="ChEBI" id="CHEBI:78494"/>
        <dbReference type="ChEBI" id="CHEBI:133044"/>
        <dbReference type="EC" id="2.3.2.6"/>
    </reaction>
</comment>
<evidence type="ECO:0000256" key="12">
    <source>
        <dbReference type="ARBA" id="ARBA00077136"/>
    </source>
</evidence>
<dbReference type="InterPro" id="IPR042203">
    <property type="entry name" value="Leu/Phe-tRNA_Trfase_C"/>
</dbReference>
<dbReference type="SUPFAM" id="SSF55729">
    <property type="entry name" value="Acyl-CoA N-acyltransferases (Nat)"/>
    <property type="match status" value="1"/>
</dbReference>
<dbReference type="OrthoDB" id="9790282at2"/>
<evidence type="ECO:0000256" key="3">
    <source>
        <dbReference type="ARBA" id="ARBA00022679"/>
    </source>
</evidence>
<sequence>MFILSDSIDFPPVGYANADGLLALGGDLSVDRLIKAYHSGIFPWYNEGEPILWFCPDPRMVLFPDELRISKSMRQLLRRNAFTVTFNTNFDGVIENCATVNRPDQYGTWITNDMQKAYKKLHKIGYAISVEVWKDNDLVGGLYGVLLKEKKVFCGESMFAKVSNASKYGFIHLVDWLQQKEVKLIDCQVYTDHLASLGAREIERKDFLHYLK</sequence>
<dbReference type="InterPro" id="IPR042221">
    <property type="entry name" value="Leu/Phe-tRNA_Trfase_N"/>
</dbReference>
<evidence type="ECO:0000256" key="14">
    <source>
        <dbReference type="ARBA" id="ARBA00083640"/>
    </source>
</evidence>
<comment type="function">
    <text evidence="8 15">Functions in the N-end rule pathway of protein degradation where it conjugates Leu, Phe and, less efficiently, Met from aminoacyl-tRNAs to the N-termini of proteins containing an N-terminal arginine or lysine.</text>
</comment>
<dbReference type="HAMAP" id="MF_00688">
    <property type="entry name" value="Leu_Phe_trans"/>
    <property type="match status" value="1"/>
</dbReference>
<evidence type="ECO:0000256" key="11">
    <source>
        <dbReference type="ARBA" id="ARBA00074372"/>
    </source>
</evidence>
<dbReference type="RefSeq" id="WP_073318397.1">
    <property type="nucleotide sequence ID" value="NZ_FQYP01000007.1"/>
</dbReference>
<keyword evidence="3 15" id="KW-0808">Transferase</keyword>
<evidence type="ECO:0000256" key="7">
    <source>
        <dbReference type="ARBA" id="ARBA00051538"/>
    </source>
</evidence>
<dbReference type="GO" id="GO:0008914">
    <property type="term" value="F:leucyl-tRNA--protein transferase activity"/>
    <property type="evidence" value="ECO:0007669"/>
    <property type="project" value="UniProtKB-UniRule"/>
</dbReference>
<organism evidence="16 17">
    <name type="scientific">Aquimarina spongiae</name>
    <dbReference type="NCBI Taxonomy" id="570521"/>
    <lineage>
        <taxon>Bacteria</taxon>
        <taxon>Pseudomonadati</taxon>
        <taxon>Bacteroidota</taxon>
        <taxon>Flavobacteriia</taxon>
        <taxon>Flavobacteriales</taxon>
        <taxon>Flavobacteriaceae</taxon>
        <taxon>Aquimarina</taxon>
    </lineage>
</organism>
<comment type="subcellular location">
    <subcellularLocation>
        <location evidence="1 15">Cytoplasm</location>
    </subcellularLocation>
</comment>
<keyword evidence="17" id="KW-1185">Reference proteome</keyword>
<dbReference type="Proteomes" id="UP000184432">
    <property type="component" value="Unassembled WGS sequence"/>
</dbReference>
<evidence type="ECO:0000256" key="10">
    <source>
        <dbReference type="ARBA" id="ARBA00066767"/>
    </source>
</evidence>
<dbReference type="Gene3D" id="3.30.70.3550">
    <property type="entry name" value="Leucyl/phenylalanyl-tRNA-protein transferase, N-terminal domain"/>
    <property type="match status" value="1"/>
</dbReference>
<dbReference type="PANTHER" id="PTHR30098:SF2">
    <property type="entry name" value="LEUCYL_PHENYLALANYL-TRNA--PROTEIN TRANSFERASE"/>
    <property type="match status" value="1"/>
</dbReference>
<evidence type="ECO:0000256" key="1">
    <source>
        <dbReference type="ARBA" id="ARBA00004496"/>
    </source>
</evidence>
<dbReference type="STRING" id="570521.SAMN04488508_107277"/>